<protein>
    <recommendedName>
        <fullName evidence="7">C2H2-type domain-containing protein</fullName>
    </recommendedName>
</protein>
<dbReference type="GO" id="GO:0000978">
    <property type="term" value="F:RNA polymerase II cis-regulatory region sequence-specific DNA binding"/>
    <property type="evidence" value="ECO:0007669"/>
    <property type="project" value="TreeGrafter"/>
</dbReference>
<keyword evidence="1" id="KW-0479">Metal-binding</keyword>
<evidence type="ECO:0000256" key="3">
    <source>
        <dbReference type="ARBA" id="ARBA00022771"/>
    </source>
</evidence>
<reference evidence="8" key="2">
    <citation type="submission" date="2025-09" db="UniProtKB">
        <authorList>
            <consortium name="Ensembl"/>
        </authorList>
    </citation>
    <scope>IDENTIFICATION</scope>
</reference>
<dbReference type="PROSITE" id="PS50157">
    <property type="entry name" value="ZINC_FINGER_C2H2_2"/>
    <property type="match status" value="3"/>
</dbReference>
<proteinExistence type="predicted"/>
<evidence type="ECO:0000259" key="7">
    <source>
        <dbReference type="PROSITE" id="PS50157"/>
    </source>
</evidence>
<keyword evidence="4" id="KW-0862">Zinc</keyword>
<dbReference type="GO" id="GO:0008270">
    <property type="term" value="F:zinc ion binding"/>
    <property type="evidence" value="ECO:0007669"/>
    <property type="project" value="UniProtKB-KW"/>
</dbReference>
<feature type="domain" description="C2H2-type" evidence="7">
    <location>
        <begin position="49"/>
        <end position="76"/>
    </location>
</feature>
<dbReference type="Proteomes" id="UP000694523">
    <property type="component" value="Unplaced"/>
</dbReference>
<dbReference type="Pfam" id="PF00096">
    <property type="entry name" value="zf-C2H2"/>
    <property type="match status" value="2"/>
</dbReference>
<accession>A0A8C6WMM3</accession>
<dbReference type="FunFam" id="3.30.160.60:FF:002343">
    <property type="entry name" value="Zinc finger protein 33A"/>
    <property type="match status" value="2"/>
</dbReference>
<dbReference type="PANTHER" id="PTHR23235">
    <property type="entry name" value="KRUEPPEL-LIKE TRANSCRIPTION FACTOR"/>
    <property type="match status" value="1"/>
</dbReference>
<feature type="domain" description="C2H2-type" evidence="7">
    <location>
        <begin position="1"/>
        <end position="20"/>
    </location>
</feature>
<dbReference type="PROSITE" id="PS00028">
    <property type="entry name" value="ZINC_FINGER_C2H2_1"/>
    <property type="match status" value="2"/>
</dbReference>
<keyword evidence="9" id="KW-1185">Reference proteome</keyword>
<keyword evidence="2" id="KW-0677">Repeat</keyword>
<organism evidence="8 9">
    <name type="scientific">Neogobius melanostomus</name>
    <name type="common">round goby</name>
    <dbReference type="NCBI Taxonomy" id="47308"/>
    <lineage>
        <taxon>Eukaryota</taxon>
        <taxon>Metazoa</taxon>
        <taxon>Chordata</taxon>
        <taxon>Craniata</taxon>
        <taxon>Vertebrata</taxon>
        <taxon>Euteleostomi</taxon>
        <taxon>Actinopterygii</taxon>
        <taxon>Neopterygii</taxon>
        <taxon>Teleostei</taxon>
        <taxon>Neoteleostei</taxon>
        <taxon>Acanthomorphata</taxon>
        <taxon>Gobiaria</taxon>
        <taxon>Gobiiformes</taxon>
        <taxon>Gobioidei</taxon>
        <taxon>Gobiidae</taxon>
        <taxon>Benthophilinae</taxon>
        <taxon>Neogobiini</taxon>
        <taxon>Neogobius</taxon>
    </lineage>
</organism>
<keyword evidence="3 6" id="KW-0863">Zinc-finger</keyword>
<keyword evidence="5" id="KW-0539">Nucleus</keyword>
<reference evidence="8" key="1">
    <citation type="submission" date="2025-08" db="UniProtKB">
        <authorList>
            <consortium name="Ensembl"/>
        </authorList>
    </citation>
    <scope>IDENTIFICATION</scope>
</reference>
<dbReference type="SMART" id="SM00355">
    <property type="entry name" value="ZnF_C2H2"/>
    <property type="match status" value="2"/>
</dbReference>
<dbReference type="InterPro" id="IPR013087">
    <property type="entry name" value="Znf_C2H2_type"/>
</dbReference>
<dbReference type="InterPro" id="IPR036236">
    <property type="entry name" value="Znf_C2H2_sf"/>
</dbReference>
<evidence type="ECO:0000256" key="4">
    <source>
        <dbReference type="ARBA" id="ARBA00022833"/>
    </source>
</evidence>
<evidence type="ECO:0000256" key="1">
    <source>
        <dbReference type="ARBA" id="ARBA00022723"/>
    </source>
</evidence>
<evidence type="ECO:0000256" key="6">
    <source>
        <dbReference type="PROSITE-ProRule" id="PRU00042"/>
    </source>
</evidence>
<feature type="domain" description="C2H2-type" evidence="7">
    <location>
        <begin position="21"/>
        <end position="48"/>
    </location>
</feature>
<sequence length="127" mass="14133">IFGCRYNLQSHHRVHTGEKPYLCSFCDKAFANLSTLKRHRRTHTGEKPYSCSICDKVFANLSTLKRHRRTHTGEKPYSCSFSGGALSSIKGQLINARLLFFCTPGVVSIVVLSASGEQVTISTIVQK</sequence>
<evidence type="ECO:0000256" key="5">
    <source>
        <dbReference type="ARBA" id="ARBA00023242"/>
    </source>
</evidence>
<name>A0A8C6WMM3_9GOBI</name>
<dbReference type="Gene3D" id="3.30.160.60">
    <property type="entry name" value="Classic Zinc Finger"/>
    <property type="match status" value="3"/>
</dbReference>
<dbReference type="PANTHER" id="PTHR23235:SF142">
    <property type="entry name" value="ZINC FINGER PROTEIN 384"/>
    <property type="match status" value="1"/>
</dbReference>
<dbReference type="AlphaFoldDB" id="A0A8C6WMM3"/>
<dbReference type="GO" id="GO:0000981">
    <property type="term" value="F:DNA-binding transcription factor activity, RNA polymerase II-specific"/>
    <property type="evidence" value="ECO:0007669"/>
    <property type="project" value="TreeGrafter"/>
</dbReference>
<evidence type="ECO:0000313" key="9">
    <source>
        <dbReference type="Proteomes" id="UP000694523"/>
    </source>
</evidence>
<evidence type="ECO:0000256" key="2">
    <source>
        <dbReference type="ARBA" id="ARBA00022737"/>
    </source>
</evidence>
<dbReference type="SUPFAM" id="SSF57667">
    <property type="entry name" value="beta-beta-alpha zinc fingers"/>
    <property type="match status" value="2"/>
</dbReference>
<dbReference type="Ensembl" id="ENSNMLT00000020345.1">
    <property type="protein sequence ID" value="ENSNMLP00000018100.1"/>
    <property type="gene ID" value="ENSNMLG00000011928.1"/>
</dbReference>
<evidence type="ECO:0000313" key="8">
    <source>
        <dbReference type="Ensembl" id="ENSNMLP00000018100.1"/>
    </source>
</evidence>